<dbReference type="GO" id="GO:0016887">
    <property type="term" value="F:ATP hydrolysis activity"/>
    <property type="evidence" value="ECO:0007669"/>
    <property type="project" value="InterPro"/>
</dbReference>
<organism evidence="4 5">
    <name type="scientific">Lymnaea stagnalis</name>
    <name type="common">Great pond snail</name>
    <name type="synonym">Helix stagnalis</name>
    <dbReference type="NCBI Taxonomy" id="6523"/>
    <lineage>
        <taxon>Eukaryota</taxon>
        <taxon>Metazoa</taxon>
        <taxon>Spiralia</taxon>
        <taxon>Lophotrochozoa</taxon>
        <taxon>Mollusca</taxon>
        <taxon>Gastropoda</taxon>
        <taxon>Heterobranchia</taxon>
        <taxon>Euthyneura</taxon>
        <taxon>Panpulmonata</taxon>
        <taxon>Hygrophila</taxon>
        <taxon>Lymnaeoidea</taxon>
        <taxon>Lymnaeidae</taxon>
        <taxon>Lymnaea</taxon>
    </lineage>
</organism>
<dbReference type="PANTHER" id="PTHR19229">
    <property type="entry name" value="ATP-BINDING CASSETTE TRANSPORTER SUBFAMILY A ABCA"/>
    <property type="match status" value="1"/>
</dbReference>
<sequence length="69" mass="7626">MEKKSCCFSLLSGGTKRKLSLGISLIGNPALIMLDEPTAGMDPISRRTVWEVLNLIRKTGRTLILTSHR</sequence>
<keyword evidence="1" id="KW-0813">Transport</keyword>
<protein>
    <recommendedName>
        <fullName evidence="3">ATPase AAA-type core domain-containing protein</fullName>
    </recommendedName>
</protein>
<dbReference type="GO" id="GO:0005524">
    <property type="term" value="F:ATP binding"/>
    <property type="evidence" value="ECO:0007669"/>
    <property type="project" value="InterPro"/>
</dbReference>
<reference evidence="4 5" key="1">
    <citation type="submission" date="2024-04" db="EMBL/GenBank/DDBJ databases">
        <authorList>
            <consortium name="Genoscope - CEA"/>
            <person name="William W."/>
        </authorList>
    </citation>
    <scope>NUCLEOTIDE SEQUENCE [LARGE SCALE GENOMIC DNA]</scope>
</reference>
<dbReference type="GO" id="GO:0140359">
    <property type="term" value="F:ABC-type transporter activity"/>
    <property type="evidence" value="ECO:0007669"/>
    <property type="project" value="InterPro"/>
</dbReference>
<feature type="domain" description="ATPase AAA-type core" evidence="3">
    <location>
        <begin position="8"/>
        <end position="68"/>
    </location>
</feature>
<dbReference type="SUPFAM" id="SSF52540">
    <property type="entry name" value="P-loop containing nucleoside triphosphate hydrolases"/>
    <property type="match status" value="1"/>
</dbReference>
<evidence type="ECO:0000313" key="4">
    <source>
        <dbReference type="EMBL" id="CAL1544690.1"/>
    </source>
</evidence>
<dbReference type="Proteomes" id="UP001497497">
    <property type="component" value="Unassembled WGS sequence"/>
</dbReference>
<dbReference type="PANTHER" id="PTHR19229:SF36">
    <property type="entry name" value="ATP-BINDING CASSETTE SUB-FAMILY A MEMBER 2"/>
    <property type="match status" value="1"/>
</dbReference>
<dbReference type="GO" id="GO:0005319">
    <property type="term" value="F:lipid transporter activity"/>
    <property type="evidence" value="ECO:0007669"/>
    <property type="project" value="TreeGrafter"/>
</dbReference>
<evidence type="ECO:0000256" key="2">
    <source>
        <dbReference type="ARBA" id="ARBA00022737"/>
    </source>
</evidence>
<dbReference type="Pfam" id="PF13304">
    <property type="entry name" value="AAA_21"/>
    <property type="match status" value="1"/>
</dbReference>
<keyword evidence="2" id="KW-0677">Repeat</keyword>
<dbReference type="EMBL" id="CAXITT010000637">
    <property type="protein sequence ID" value="CAL1544690.1"/>
    <property type="molecule type" value="Genomic_DNA"/>
</dbReference>
<dbReference type="InterPro" id="IPR027417">
    <property type="entry name" value="P-loop_NTPase"/>
</dbReference>
<keyword evidence="5" id="KW-1185">Reference proteome</keyword>
<proteinExistence type="predicted"/>
<evidence type="ECO:0000256" key="1">
    <source>
        <dbReference type="ARBA" id="ARBA00022448"/>
    </source>
</evidence>
<dbReference type="InterPro" id="IPR003959">
    <property type="entry name" value="ATPase_AAA_core"/>
</dbReference>
<gene>
    <name evidence="4" type="ORF">GSLYS_00018175001</name>
</gene>
<comment type="caution">
    <text evidence="4">The sequence shown here is derived from an EMBL/GenBank/DDBJ whole genome shotgun (WGS) entry which is preliminary data.</text>
</comment>
<evidence type="ECO:0000313" key="5">
    <source>
        <dbReference type="Proteomes" id="UP001497497"/>
    </source>
</evidence>
<evidence type="ECO:0000259" key="3">
    <source>
        <dbReference type="Pfam" id="PF13304"/>
    </source>
</evidence>
<name>A0AAV2ICR6_LYMST</name>
<dbReference type="Gene3D" id="3.40.50.300">
    <property type="entry name" value="P-loop containing nucleotide triphosphate hydrolases"/>
    <property type="match status" value="1"/>
</dbReference>
<dbReference type="GO" id="GO:0016020">
    <property type="term" value="C:membrane"/>
    <property type="evidence" value="ECO:0007669"/>
    <property type="project" value="InterPro"/>
</dbReference>
<accession>A0AAV2ICR6</accession>
<dbReference type="InterPro" id="IPR026082">
    <property type="entry name" value="ABCA"/>
</dbReference>
<dbReference type="AlphaFoldDB" id="A0AAV2ICR6"/>